<feature type="transmembrane region" description="Helical" evidence="1">
    <location>
        <begin position="20"/>
        <end position="45"/>
    </location>
</feature>
<dbReference type="AlphaFoldDB" id="A0A7S1EPV4"/>
<organism evidence="2">
    <name type="scientific">Timspurckia oligopyrenoides</name>
    <dbReference type="NCBI Taxonomy" id="708627"/>
    <lineage>
        <taxon>Eukaryota</taxon>
        <taxon>Rhodophyta</taxon>
        <taxon>Bangiophyceae</taxon>
        <taxon>Porphyridiales</taxon>
        <taxon>Porphyridiaceae</taxon>
        <taxon>Timspurckia</taxon>
    </lineage>
</organism>
<protein>
    <submittedName>
        <fullName evidence="2">Uncharacterized protein</fullName>
    </submittedName>
</protein>
<keyword evidence="1" id="KW-0472">Membrane</keyword>
<feature type="transmembrane region" description="Helical" evidence="1">
    <location>
        <begin position="57"/>
        <end position="75"/>
    </location>
</feature>
<keyword evidence="1" id="KW-0812">Transmembrane</keyword>
<feature type="transmembrane region" description="Helical" evidence="1">
    <location>
        <begin position="91"/>
        <end position="115"/>
    </location>
</feature>
<proteinExistence type="predicted"/>
<feature type="transmembrane region" description="Helical" evidence="1">
    <location>
        <begin position="247"/>
        <end position="269"/>
    </location>
</feature>
<reference evidence="2" key="1">
    <citation type="submission" date="2021-01" db="EMBL/GenBank/DDBJ databases">
        <authorList>
            <person name="Corre E."/>
            <person name="Pelletier E."/>
            <person name="Niang G."/>
            <person name="Scheremetjew M."/>
            <person name="Finn R."/>
            <person name="Kale V."/>
            <person name="Holt S."/>
            <person name="Cochrane G."/>
            <person name="Meng A."/>
            <person name="Brown T."/>
            <person name="Cohen L."/>
        </authorList>
    </citation>
    <scope>NUCLEOTIDE SEQUENCE</scope>
    <source>
        <strain evidence="2">CCMP3278</strain>
    </source>
</reference>
<feature type="transmembrane region" description="Helical" evidence="1">
    <location>
        <begin position="212"/>
        <end position="241"/>
    </location>
</feature>
<keyword evidence="1" id="KW-1133">Transmembrane helix</keyword>
<gene>
    <name evidence="2" type="ORF">TOLI1172_LOCUS1197</name>
</gene>
<feature type="transmembrane region" description="Helical" evidence="1">
    <location>
        <begin position="281"/>
        <end position="306"/>
    </location>
</feature>
<evidence type="ECO:0000256" key="1">
    <source>
        <dbReference type="SAM" id="Phobius"/>
    </source>
</evidence>
<dbReference type="EMBL" id="HBFP01001649">
    <property type="protein sequence ID" value="CAD8816809.1"/>
    <property type="molecule type" value="Transcribed_RNA"/>
</dbReference>
<evidence type="ECO:0000313" key="2">
    <source>
        <dbReference type="EMBL" id="CAD8816809.1"/>
    </source>
</evidence>
<name>A0A7S1EPV4_9RHOD</name>
<sequence length="315" mass="33702">MMFDVNEEEITLRLVSTFPSALILSTFGGIWTTIGGILAVLFALFKTQSNFQSSLSLVVQLQSGLCALLLCWSIYDVLPSAITGLSLSSTLLYFISGALTTLSLSACFSRTSIVYSRFHMTTNTIRSELRRSGHVACIVVALHNFLEGGALCLASYKGLGANRNVEMPSFLLITSLAIENIPEGLLIALPLCAMHSIVESSDGSVRESQAKVAFRAVLFAGMAGFMEPFGVCVGAVLLRVLAGNVELWWGLLSAALALIAGMFCALLLCEMLPVAFKNTQLRAFPVLSIALGIGCLCGCTLQPLLIHYGHIPVII</sequence>
<accession>A0A7S1EPV4</accession>